<accession>A0ABS6IJG9</accession>
<evidence type="ECO:0000313" key="5">
    <source>
        <dbReference type="Proteomes" id="UP000727907"/>
    </source>
</evidence>
<proteinExistence type="predicted"/>
<evidence type="ECO:0000256" key="3">
    <source>
        <dbReference type="ARBA" id="ARBA00023219"/>
    </source>
</evidence>
<organism evidence="4 5">
    <name type="scientific">Reyranella humidisoli</name>
    <dbReference type="NCBI Taxonomy" id="2849149"/>
    <lineage>
        <taxon>Bacteria</taxon>
        <taxon>Pseudomonadati</taxon>
        <taxon>Pseudomonadota</taxon>
        <taxon>Alphaproteobacteria</taxon>
        <taxon>Hyphomicrobiales</taxon>
        <taxon>Reyranellaceae</taxon>
        <taxon>Reyranella</taxon>
    </lineage>
</organism>
<reference evidence="4 5" key="1">
    <citation type="submission" date="2021-06" db="EMBL/GenBank/DDBJ databases">
        <authorList>
            <person name="Lee D.H."/>
        </authorList>
    </citation>
    <scope>NUCLEOTIDE SEQUENCE [LARGE SCALE GENOMIC DNA]</scope>
    <source>
        <strain evidence="4 5">MMS21-HV4-11</strain>
    </source>
</reference>
<keyword evidence="2" id="KW-1188">Viral release from host cell</keyword>
<comment type="subcellular location">
    <subcellularLocation>
        <location evidence="1">Virion</location>
    </subcellularLocation>
</comment>
<gene>
    <name evidence="4" type="ORF">KQ910_13320</name>
</gene>
<evidence type="ECO:0000313" key="4">
    <source>
        <dbReference type="EMBL" id="MBU8874749.1"/>
    </source>
</evidence>
<evidence type="ECO:0000256" key="1">
    <source>
        <dbReference type="ARBA" id="ARBA00004328"/>
    </source>
</evidence>
<sequence>MAHDPALRRHIDARLAVLKRQRQSWEPGWRDLSRFINPRRGQFFTSPNQGGRGAQANGAILDPTALFALRTLVAGLMSGVTSPARPWFRLSIPDRRVASLAPVKIWLDECAERMRMVFNAGNLYSALPLIYEELGQFGTGCAIVEFDREDVIRLYTLSTGEYWLGLDWRGRVDTLARRFMYSYRQIEERWPDHGIAEIADKARGDEADSEIAILHLIEPNTGFEKGRLDWGGKKFRSVYWREGAGQSGGQADGEFIHRGGYSEFPALTPRWAPVGNDAYSKGPGHDALPDVKSLQILKKREHNAVDKHVNPPMGAHISLRGSASSVLPGAINYFTTQERGAGMWPLYQTAPGAIAEVERLVTRTQAVIKSAFFADLFLMFDQMDGVQPRNQLEISTRREEKMQMLGPVLENLHDDLLQPLVQRTFTIMGENGLFSEPPRELHGYPLDVELISILAQAQKAADLGSVERLWAFAGNIAAARPEVLDKLNADESIDVYADKLGAPAAITVADDVVAQLRAARAQQAQAAQAMQAASAITQGAKTLSETEVGGGRNALQSILGV</sequence>
<dbReference type="InterPro" id="IPR020991">
    <property type="entry name" value="Connector_podovirus"/>
</dbReference>
<protein>
    <submittedName>
        <fullName evidence="4">Phage tail protein</fullName>
    </submittedName>
</protein>
<dbReference type="EMBL" id="JAHOPB010000001">
    <property type="protein sequence ID" value="MBU8874749.1"/>
    <property type="molecule type" value="Genomic_DNA"/>
</dbReference>
<name>A0ABS6IJG9_9HYPH</name>
<dbReference type="Pfam" id="PF12236">
    <property type="entry name" value="Head-tail_con"/>
    <property type="match status" value="1"/>
</dbReference>
<evidence type="ECO:0000256" key="2">
    <source>
        <dbReference type="ARBA" id="ARBA00022612"/>
    </source>
</evidence>
<keyword evidence="3" id="KW-0231">Viral genome packaging</keyword>
<dbReference type="RefSeq" id="WP_216960801.1">
    <property type="nucleotide sequence ID" value="NZ_JAHOPB010000001.1"/>
</dbReference>
<dbReference type="Proteomes" id="UP000727907">
    <property type="component" value="Unassembled WGS sequence"/>
</dbReference>
<keyword evidence="5" id="KW-1185">Reference proteome</keyword>
<comment type="caution">
    <text evidence="4">The sequence shown here is derived from an EMBL/GenBank/DDBJ whole genome shotgun (WGS) entry which is preliminary data.</text>
</comment>